<dbReference type="InterPro" id="IPR004320">
    <property type="entry name" value="BPS1_pln"/>
</dbReference>
<dbReference type="EMBL" id="SZYD01000002">
    <property type="protein sequence ID" value="KAD7117720.1"/>
    <property type="molecule type" value="Genomic_DNA"/>
</dbReference>
<dbReference type="GO" id="GO:0048364">
    <property type="term" value="P:root development"/>
    <property type="evidence" value="ECO:0007669"/>
    <property type="project" value="InterPro"/>
</dbReference>
<sequence length="355" mass="40569">MLASSKLQLMLANKSLVEKDNYYLLKDSKNHTRKTKDHNKYVLEIEARHHCIHDQNSNMESSNTTQLRSISLPSRLNPSFSQIEINLNNLKTLEPLHSSTHIHSGLASLINLYVSVDELIGSSQTQKVNLHHRNKALIEDALAKSTRLMDTYSDLVELLAQMKQNLRVLQFALRRKGMYGTYESSEGPFSDYFLSRKKAKKNMIRCIGSLEQLESKTESNHVDGENNSLSIVIDVLEEVFMATISMFRCILRNLSGKPKLEKGFSLITKLMPTSYNQPVCHKTQEIVNEADILDLTLDSLRKNIKKNECKSVEVQMVMEILHKLDCQIEGYEVGLDSFFRKLIQIRVSLLNILAN</sequence>
<evidence type="ECO:0000313" key="2">
    <source>
        <dbReference type="Proteomes" id="UP000326396"/>
    </source>
</evidence>
<evidence type="ECO:0000313" key="1">
    <source>
        <dbReference type="EMBL" id="KAD7117720.1"/>
    </source>
</evidence>
<dbReference type="AlphaFoldDB" id="A0A5N6PYQ4"/>
<proteinExistence type="predicted"/>
<dbReference type="Proteomes" id="UP000326396">
    <property type="component" value="Linkage Group LG10"/>
</dbReference>
<dbReference type="PANTHER" id="PTHR33070">
    <property type="entry name" value="OS06G0725500 PROTEIN"/>
    <property type="match status" value="1"/>
</dbReference>
<accession>A0A5N6PYQ4</accession>
<dbReference type="Pfam" id="PF03087">
    <property type="entry name" value="BPS1"/>
    <property type="match status" value="1"/>
</dbReference>
<comment type="caution">
    <text evidence="1">The sequence shown here is derived from an EMBL/GenBank/DDBJ whole genome shotgun (WGS) entry which is preliminary data.</text>
</comment>
<protein>
    <submittedName>
        <fullName evidence="1">Uncharacterized protein</fullName>
    </submittedName>
</protein>
<keyword evidence="2" id="KW-1185">Reference proteome</keyword>
<organism evidence="1 2">
    <name type="scientific">Mikania micrantha</name>
    <name type="common">bitter vine</name>
    <dbReference type="NCBI Taxonomy" id="192012"/>
    <lineage>
        <taxon>Eukaryota</taxon>
        <taxon>Viridiplantae</taxon>
        <taxon>Streptophyta</taxon>
        <taxon>Embryophyta</taxon>
        <taxon>Tracheophyta</taxon>
        <taxon>Spermatophyta</taxon>
        <taxon>Magnoliopsida</taxon>
        <taxon>eudicotyledons</taxon>
        <taxon>Gunneridae</taxon>
        <taxon>Pentapetalae</taxon>
        <taxon>asterids</taxon>
        <taxon>campanulids</taxon>
        <taxon>Asterales</taxon>
        <taxon>Asteraceae</taxon>
        <taxon>Asteroideae</taxon>
        <taxon>Heliantheae alliance</taxon>
        <taxon>Eupatorieae</taxon>
        <taxon>Mikania</taxon>
    </lineage>
</organism>
<reference evidence="1 2" key="1">
    <citation type="submission" date="2019-05" db="EMBL/GenBank/DDBJ databases">
        <title>Mikania micrantha, genome provides insights into the molecular mechanism of rapid growth.</title>
        <authorList>
            <person name="Liu B."/>
        </authorList>
    </citation>
    <scope>NUCLEOTIDE SEQUENCE [LARGE SCALE GENOMIC DNA]</scope>
    <source>
        <strain evidence="1">NLD-2019</strain>
        <tissue evidence="1">Leaf</tissue>
    </source>
</reference>
<dbReference type="GO" id="GO:0048367">
    <property type="term" value="P:shoot system development"/>
    <property type="evidence" value="ECO:0007669"/>
    <property type="project" value="InterPro"/>
</dbReference>
<dbReference type="OrthoDB" id="1701699at2759"/>
<dbReference type="PANTHER" id="PTHR33070:SF92">
    <property type="entry name" value="DUF241 DOMAIN PROTEIN"/>
    <property type="match status" value="1"/>
</dbReference>
<gene>
    <name evidence="1" type="ORF">E3N88_04988</name>
</gene>
<name>A0A5N6PYQ4_9ASTR</name>